<feature type="signal peptide" evidence="1">
    <location>
        <begin position="1"/>
        <end position="26"/>
    </location>
</feature>
<proteinExistence type="predicted"/>
<keyword evidence="2" id="KW-1185">Reference proteome</keyword>
<name>A0A915DE92_9BILA</name>
<evidence type="ECO:0000313" key="2">
    <source>
        <dbReference type="Proteomes" id="UP000887574"/>
    </source>
</evidence>
<keyword evidence="1" id="KW-0732">Signal</keyword>
<dbReference type="AlphaFoldDB" id="A0A915DE92"/>
<protein>
    <submittedName>
        <fullName evidence="3">Uncharacterized protein</fullName>
    </submittedName>
</protein>
<feature type="chain" id="PRO_5036697379" evidence="1">
    <location>
        <begin position="27"/>
        <end position="81"/>
    </location>
</feature>
<evidence type="ECO:0000256" key="1">
    <source>
        <dbReference type="SAM" id="SignalP"/>
    </source>
</evidence>
<evidence type="ECO:0000313" key="3">
    <source>
        <dbReference type="WBParaSite" id="jg19008"/>
    </source>
</evidence>
<dbReference type="WBParaSite" id="jg19008">
    <property type="protein sequence ID" value="jg19008"/>
    <property type="gene ID" value="jg19008"/>
</dbReference>
<dbReference type="Proteomes" id="UP000887574">
    <property type="component" value="Unplaced"/>
</dbReference>
<organism evidence="2 3">
    <name type="scientific">Ditylenchus dipsaci</name>
    <dbReference type="NCBI Taxonomy" id="166011"/>
    <lineage>
        <taxon>Eukaryota</taxon>
        <taxon>Metazoa</taxon>
        <taxon>Ecdysozoa</taxon>
        <taxon>Nematoda</taxon>
        <taxon>Chromadorea</taxon>
        <taxon>Rhabditida</taxon>
        <taxon>Tylenchina</taxon>
        <taxon>Tylenchomorpha</taxon>
        <taxon>Sphaerularioidea</taxon>
        <taxon>Anguinidae</taxon>
        <taxon>Anguininae</taxon>
        <taxon>Ditylenchus</taxon>
    </lineage>
</organism>
<reference evidence="3" key="1">
    <citation type="submission" date="2022-11" db="UniProtKB">
        <authorList>
            <consortium name="WormBaseParasite"/>
        </authorList>
    </citation>
    <scope>IDENTIFICATION</scope>
</reference>
<sequence>MLVNCEKILLQVYGLLLLLSACYVSGQQVLEEFSCDFVSPCCWHPQGNLSSVLIHAEPIDKRWYAKTFRVEVAVDHLNPLI</sequence>
<dbReference type="PROSITE" id="PS51257">
    <property type="entry name" value="PROKAR_LIPOPROTEIN"/>
    <property type="match status" value="1"/>
</dbReference>
<accession>A0A915DE92</accession>